<dbReference type="STRING" id="97481.SAMN05444853_11259"/>
<keyword evidence="4" id="KW-1185">Reference proteome</keyword>
<sequence>MTNSVTKPKRQTQFLKVLRLLILENFTGIDKNLLWIISPRNYIYKLEKEHLPQGVKIKRTKTANEETGNHYFIYSIPDLDTMKRVIALYKAKGGELTEAEEQYALSRFDNEEEAKNELFN</sequence>
<reference evidence="3" key="2">
    <citation type="submission" date="2016-10" db="EMBL/GenBank/DDBJ databases">
        <authorList>
            <person name="Varghese N."/>
            <person name="Submissions S."/>
        </authorList>
    </citation>
    <scope>NUCLEOTIDE SEQUENCE [LARGE SCALE GENOMIC DNA]</scope>
    <source>
        <strain evidence="3">DSM 24204</strain>
    </source>
</reference>
<organism evidence="2 3">
    <name type="scientific">Phocoenobacter skyensis</name>
    <dbReference type="NCBI Taxonomy" id="97481"/>
    <lineage>
        <taxon>Bacteria</taxon>
        <taxon>Pseudomonadati</taxon>
        <taxon>Pseudomonadota</taxon>
        <taxon>Gammaproteobacteria</taxon>
        <taxon>Pasteurellales</taxon>
        <taxon>Pasteurellaceae</taxon>
        <taxon>Phocoenobacter</taxon>
    </lineage>
</organism>
<dbReference type="EMBL" id="JASAVS010000013">
    <property type="protein sequence ID" value="MDP8085604.1"/>
    <property type="molecule type" value="Genomic_DNA"/>
</dbReference>
<reference evidence="1 4" key="3">
    <citation type="journal article" date="2023" name="Front. Microbiol.">
        <title>Phylogeography and host specificity of Pasteurellaceae pathogenic to sea-farmed fish in the north-east Atlantic.</title>
        <authorList>
            <person name="Gulla S."/>
            <person name="Colquhoun D.J."/>
            <person name="Olsen A.B."/>
            <person name="Spilsberg B."/>
            <person name="Lagesen K."/>
            <person name="Aakesson C.P."/>
            <person name="Strom S."/>
            <person name="Manji F."/>
            <person name="Birkbeck T.H."/>
            <person name="Nilsen H.K."/>
        </authorList>
    </citation>
    <scope>NUCLEOTIDE SEQUENCE [LARGE SCALE GENOMIC DNA]</scope>
    <source>
        <strain evidence="1 4">VIO11850</strain>
    </source>
</reference>
<evidence type="ECO:0000313" key="4">
    <source>
        <dbReference type="Proteomes" id="UP001224812"/>
    </source>
</evidence>
<evidence type="ECO:0000313" key="2">
    <source>
        <dbReference type="EMBL" id="SEM32506.1"/>
    </source>
</evidence>
<dbReference type="AlphaFoldDB" id="A0A1H7XFC3"/>
<dbReference type="GeneID" id="83544067"/>
<dbReference type="RefSeq" id="WP_090921827.1">
    <property type="nucleotide sequence ID" value="NZ_CP016180.1"/>
</dbReference>
<dbReference type="Proteomes" id="UP000198883">
    <property type="component" value="Unassembled WGS sequence"/>
</dbReference>
<dbReference type="Proteomes" id="UP001224812">
    <property type="component" value="Unassembled WGS sequence"/>
</dbReference>
<evidence type="ECO:0000313" key="1">
    <source>
        <dbReference type="EMBL" id="MDP8085604.1"/>
    </source>
</evidence>
<reference evidence="2" key="1">
    <citation type="submission" date="2016-10" db="EMBL/GenBank/DDBJ databases">
        <authorList>
            <person name="de Groot N.N."/>
        </authorList>
    </citation>
    <scope>NUCLEOTIDE SEQUENCE [LARGE SCALE GENOMIC DNA]</scope>
    <source>
        <strain evidence="2">DSM 24204</strain>
    </source>
</reference>
<dbReference type="EMBL" id="FOBN01000012">
    <property type="protein sequence ID" value="SEM32506.1"/>
    <property type="molecule type" value="Genomic_DNA"/>
</dbReference>
<accession>A0A1H7XFC3</accession>
<dbReference type="OrthoDB" id="5690976at2"/>
<proteinExistence type="predicted"/>
<evidence type="ECO:0000313" key="3">
    <source>
        <dbReference type="Proteomes" id="UP000198883"/>
    </source>
</evidence>
<name>A0A1H7XFC3_9PAST</name>
<protein>
    <submittedName>
        <fullName evidence="2">Uncharacterized protein</fullName>
    </submittedName>
</protein>
<gene>
    <name evidence="1" type="ORF">QJT92_06690</name>
    <name evidence="2" type="ORF">SAMN05444853_11259</name>
</gene>